<dbReference type="GO" id="GO:0003677">
    <property type="term" value="F:DNA binding"/>
    <property type="evidence" value="ECO:0007669"/>
    <property type="project" value="InterPro"/>
</dbReference>
<sequence>MADLAQRIGVSKPTVWAWKHGRARPREARLKEIAEALGTTIEDLDGLPGTDDLAFLMAQYRKQIATHFHVAPEKVKFVIAF</sequence>
<name>T0H0R2_9SPHN</name>
<dbReference type="AlphaFoldDB" id="T0H0R2"/>
<proteinExistence type="predicted"/>
<dbReference type="OrthoDB" id="9795572at2"/>
<dbReference type="Gene3D" id="1.10.260.40">
    <property type="entry name" value="lambda repressor-like DNA-binding domains"/>
    <property type="match status" value="1"/>
</dbReference>
<keyword evidence="3" id="KW-1185">Reference proteome</keyword>
<comment type="caution">
    <text evidence="2">The sequence shown here is derived from an EMBL/GenBank/DDBJ whole genome shotgun (WGS) entry which is preliminary data.</text>
</comment>
<dbReference type="SUPFAM" id="SSF47413">
    <property type="entry name" value="lambda repressor-like DNA-binding domains"/>
    <property type="match status" value="1"/>
</dbReference>
<dbReference type="EMBL" id="ATHL01000126">
    <property type="protein sequence ID" value="EQB09866.1"/>
    <property type="molecule type" value="Genomic_DNA"/>
</dbReference>
<dbReference type="RefSeq" id="WP_021235443.1">
    <property type="nucleotide sequence ID" value="NZ_ATHL01000126.1"/>
</dbReference>
<evidence type="ECO:0000313" key="2">
    <source>
        <dbReference type="EMBL" id="EQB09866.1"/>
    </source>
</evidence>
<dbReference type="CDD" id="cd00093">
    <property type="entry name" value="HTH_XRE"/>
    <property type="match status" value="1"/>
</dbReference>
<dbReference type="InterPro" id="IPR001387">
    <property type="entry name" value="Cro/C1-type_HTH"/>
</dbReference>
<evidence type="ECO:0000313" key="3">
    <source>
        <dbReference type="Proteomes" id="UP000015527"/>
    </source>
</evidence>
<gene>
    <name evidence="2" type="ORF">L284_18445</name>
</gene>
<dbReference type="eggNOG" id="COG1396">
    <property type="taxonomic scope" value="Bacteria"/>
</dbReference>
<dbReference type="PROSITE" id="PS50943">
    <property type="entry name" value="HTH_CROC1"/>
    <property type="match status" value="1"/>
</dbReference>
<accession>T0H0R2</accession>
<dbReference type="Pfam" id="PF01381">
    <property type="entry name" value="HTH_3"/>
    <property type="match status" value="1"/>
</dbReference>
<reference evidence="2 3" key="1">
    <citation type="journal article" date="2013" name="Genome Announc.">
        <title>Genome Sequence of Novosphingobium lindaniclasticum LE124T, Isolated from a Hexachlorocyclohexane Dumpsite.</title>
        <authorList>
            <person name="Saxena A."/>
            <person name="Nayyar N."/>
            <person name="Sangwan N."/>
            <person name="Kumari R."/>
            <person name="Khurana J.P."/>
            <person name="Lal R."/>
        </authorList>
    </citation>
    <scope>NUCLEOTIDE SEQUENCE [LARGE SCALE GENOMIC DNA]</scope>
    <source>
        <strain evidence="2 3">LE124</strain>
    </source>
</reference>
<feature type="domain" description="HTH cro/C1-type" evidence="1">
    <location>
        <begin position="1"/>
        <end position="44"/>
    </location>
</feature>
<organism evidence="2 3">
    <name type="scientific">Novosphingobium lindaniclasticum LE124</name>
    <dbReference type="NCBI Taxonomy" id="1096930"/>
    <lineage>
        <taxon>Bacteria</taxon>
        <taxon>Pseudomonadati</taxon>
        <taxon>Pseudomonadota</taxon>
        <taxon>Alphaproteobacteria</taxon>
        <taxon>Sphingomonadales</taxon>
        <taxon>Sphingomonadaceae</taxon>
        <taxon>Novosphingobium</taxon>
    </lineage>
</organism>
<dbReference type="PATRIC" id="fig|1096930.3.peg.3646"/>
<protein>
    <recommendedName>
        <fullName evidence="1">HTH cro/C1-type domain-containing protein</fullName>
    </recommendedName>
</protein>
<dbReference type="Proteomes" id="UP000015527">
    <property type="component" value="Unassembled WGS sequence"/>
</dbReference>
<dbReference type="InterPro" id="IPR010982">
    <property type="entry name" value="Lambda_DNA-bd_dom_sf"/>
</dbReference>
<evidence type="ECO:0000259" key="1">
    <source>
        <dbReference type="PROSITE" id="PS50943"/>
    </source>
</evidence>